<dbReference type="InterPro" id="IPR013783">
    <property type="entry name" value="Ig-like_fold"/>
</dbReference>
<proteinExistence type="predicted"/>
<dbReference type="RefSeq" id="WP_058939188.1">
    <property type="nucleotide sequence ID" value="NZ_LLYW01000029.1"/>
</dbReference>
<dbReference type="AlphaFoldDB" id="A0A117IT40"/>
<dbReference type="STRING" id="227598.APY94_08305"/>
<sequence>MRKAVGVFLIILLLGSIVAAAGSTAYATSVDAQNDPYEKFWEILNRESELVVRLNATGNTTLVNELIQNSRLGAENAANISALIWQALEELKTSGVKTFYTAEELREMAQNISQNGLPQETVEALKAQGWTDEQIQALEEYIVKNADEINEDFNMTAFLEDFSMAFIDVAFKYNEYGAWALKTGYWKNIEEAPSTAGLSLQVNPILKRSWIETYASYYNYSGDSMDIETFYSNVRGLNKLINALILDRIKPKEKEYEYTKFMPPHPIPRPPRNITLNGSISKYLHPPSKETEVTKVEKRAPNGGLVFTIERTKIVKVYSDFLIKDIGRSGDADVKSTPEVWCPETWITINRTVYYWPSALEAYELSSNIMALLEAKKRGNNNPEIDKIINQKMAELKQSLGVYMIYSTSEIKRVSCYDNIKPGQPRPMNGADIEETVPVGNTSNDFQEPLNLPEWLIKEALDMENTPGVLSINGIHVVVDRNDASEIKYHVEISMVAKYNSVSKIRVNVSDKTSGGTDTGTISYLGPDEEETWRSGKFSARVSGSSIRITGNVKITYRPVCSSPPTSFKDGQTLSRECQDRTITRSYSETIDLGFSLDWSKVDVIVTASRHNIVEGESVTYTVKVKNGNSLPVDGVKYRVTVSLPQFDPKNYSGTVTIPANGEKTILTKTVAYPDSGTYLARATISWNGHTKSASDKVIVTTGTLVISDVDVSPRNPDDGDRVRFDVSIRNPSSRSRSLNVKLFIDGVKESSRTVSIGGNDESTTTLTWTATAGNHNWRVEVWEGGKLEDSRSGSIEVNSDESDPSAPCSNGEYWTAWLEVSPTKMVGEGKVHVKIMASYCNALPDVGGGKINLLYLEGSVYLDGKEIHTFDTNTNGNYLLVDETKVIEEFDWPVSVGNHNIKLKIKNTNGLLDYIKTKTDSVSVRVLPSEYSLELTEISCSNLNFNFEASNYYTQGSYVSPIECTLKFRNAGDTQVYVKELSADISVSPPDLEKTIPDHIAVSVNENVNPGEAIPVQIQSKATTTDRQMLLRVDGTMATLYIGYMIEGIINGANKIVGKGVTEITIGINVDTRTAWADYGYDTATIFISFVKITKATKIAKIMKTAGKLTGVLTFLDKFVNGIPNIPKNIVLEIISNT</sequence>
<name>A0A117IT40_9EURY</name>
<organism evidence="1 2">
    <name type="scientific">Thermococcus celericrescens</name>
    <dbReference type="NCBI Taxonomy" id="227598"/>
    <lineage>
        <taxon>Archaea</taxon>
        <taxon>Methanobacteriati</taxon>
        <taxon>Methanobacteriota</taxon>
        <taxon>Thermococci</taxon>
        <taxon>Thermococcales</taxon>
        <taxon>Thermococcaceae</taxon>
        <taxon>Thermococcus</taxon>
    </lineage>
</organism>
<dbReference type="Gene3D" id="2.60.40.10">
    <property type="entry name" value="Immunoglobulins"/>
    <property type="match status" value="1"/>
</dbReference>
<reference evidence="1 2" key="1">
    <citation type="submission" date="2015-10" db="EMBL/GenBank/DDBJ databases">
        <title>Draft genome sequence of Thermococcus celericrescens strain DSM 17994.</title>
        <authorList>
            <person name="Hong S.-J."/>
            <person name="Park C.-E."/>
            <person name="Shin J.-H."/>
        </authorList>
    </citation>
    <scope>NUCLEOTIDE SEQUENCE [LARGE SCALE GENOMIC DNA]</scope>
    <source>
        <strain evidence="1 2">DSM 17994</strain>
    </source>
</reference>
<accession>A0A117IT40</accession>
<evidence type="ECO:0000313" key="1">
    <source>
        <dbReference type="EMBL" id="KUH32778.1"/>
    </source>
</evidence>
<evidence type="ECO:0008006" key="3">
    <source>
        <dbReference type="Google" id="ProtNLM"/>
    </source>
</evidence>
<protein>
    <recommendedName>
        <fullName evidence="3">CARDB domain-containing protein</fullName>
    </recommendedName>
</protein>
<evidence type="ECO:0000313" key="2">
    <source>
        <dbReference type="Proteomes" id="UP000053462"/>
    </source>
</evidence>
<gene>
    <name evidence="1" type="ORF">APY94_08305</name>
</gene>
<keyword evidence="2" id="KW-1185">Reference proteome</keyword>
<comment type="caution">
    <text evidence="1">The sequence shown here is derived from an EMBL/GenBank/DDBJ whole genome shotgun (WGS) entry which is preliminary data.</text>
</comment>
<dbReference type="Proteomes" id="UP000053462">
    <property type="component" value="Unassembled WGS sequence"/>
</dbReference>
<dbReference type="EMBL" id="LLYW01000029">
    <property type="protein sequence ID" value="KUH32778.1"/>
    <property type="molecule type" value="Genomic_DNA"/>
</dbReference>